<dbReference type="GO" id="GO:0000270">
    <property type="term" value="P:peptidoglycan metabolic process"/>
    <property type="evidence" value="ECO:0007669"/>
    <property type="project" value="TreeGrafter"/>
</dbReference>
<evidence type="ECO:0000256" key="1">
    <source>
        <dbReference type="SAM" id="Phobius"/>
    </source>
</evidence>
<dbReference type="AlphaFoldDB" id="A0A2N3PS38"/>
<keyword evidence="1" id="KW-1133">Transmembrane helix</keyword>
<dbReference type="InterPro" id="IPR003848">
    <property type="entry name" value="DUF218"/>
</dbReference>
<feature type="transmembrane region" description="Helical" evidence="1">
    <location>
        <begin position="121"/>
        <end position="141"/>
    </location>
</feature>
<evidence type="ECO:0000313" key="3">
    <source>
        <dbReference type="EMBL" id="PKU23212.1"/>
    </source>
</evidence>
<dbReference type="EMBL" id="PIUM01000022">
    <property type="protein sequence ID" value="PKU23212.1"/>
    <property type="molecule type" value="Genomic_DNA"/>
</dbReference>
<dbReference type="PANTHER" id="PTHR30336">
    <property type="entry name" value="INNER MEMBRANE PROTEIN, PROBABLE PERMEASE"/>
    <property type="match status" value="1"/>
</dbReference>
<sequence>MRPDVIFGAGGDALPLVLVVVPIGMFDVGHRFDTGPDNCCFRRPHPTRLHPMPPPSPHASAGPVATGLATNPPELYHTSMGYVLSKVIGALLAPGMVLAIVFAAGVAMLWSRRRQRQGRALLTILVLVVGAMLVSPLQPWLTETLENRFPGNPPLPAHVDGIIVLGGAIEPLVSEARQRIALNDAAERLTATVMLAKTHPEALVLYTGGSADPLRQDAAEAPLAEALLRALGVPADRLLVEGKSRNTFENALLSQDLVKPQAGQVWVLVTSARHMPRSVGIFHRLNWPVIPYPVDYQSGGDFAWTNVDLPLRRGRLLAQALHEWVGLAYYALNGWTDRLFPGPDDREQVEKTISRTK</sequence>
<comment type="caution">
    <text evidence="3">The sequence shown here is derived from an EMBL/GenBank/DDBJ whole genome shotgun (WGS) entry which is preliminary data.</text>
</comment>
<name>A0A2N3PS38_9PROT</name>
<dbReference type="Proteomes" id="UP000233293">
    <property type="component" value="Unassembled WGS sequence"/>
</dbReference>
<gene>
    <name evidence="3" type="ORF">CWS72_17435</name>
</gene>
<keyword evidence="1" id="KW-0812">Transmembrane</keyword>
<dbReference type="InterPro" id="IPR051599">
    <property type="entry name" value="Cell_Envelope_Assoc"/>
</dbReference>
<dbReference type="CDD" id="cd06259">
    <property type="entry name" value="YdcF-like"/>
    <property type="match status" value="1"/>
</dbReference>
<feature type="domain" description="DUF218" evidence="2">
    <location>
        <begin position="160"/>
        <end position="326"/>
    </location>
</feature>
<keyword evidence="1" id="KW-0472">Membrane</keyword>
<protein>
    <submittedName>
        <fullName evidence="3">YdcF family protein</fullName>
    </submittedName>
</protein>
<dbReference type="Gene3D" id="3.40.50.620">
    <property type="entry name" value="HUPs"/>
    <property type="match status" value="1"/>
</dbReference>
<organism evidence="3 4">
    <name type="scientific">Telmatospirillum siberiense</name>
    <dbReference type="NCBI Taxonomy" id="382514"/>
    <lineage>
        <taxon>Bacteria</taxon>
        <taxon>Pseudomonadati</taxon>
        <taxon>Pseudomonadota</taxon>
        <taxon>Alphaproteobacteria</taxon>
        <taxon>Rhodospirillales</taxon>
        <taxon>Rhodospirillaceae</taxon>
        <taxon>Telmatospirillum</taxon>
    </lineage>
</organism>
<accession>A0A2N3PS38</accession>
<dbReference type="GO" id="GO:0005886">
    <property type="term" value="C:plasma membrane"/>
    <property type="evidence" value="ECO:0007669"/>
    <property type="project" value="TreeGrafter"/>
</dbReference>
<keyword evidence="4" id="KW-1185">Reference proteome</keyword>
<proteinExistence type="predicted"/>
<dbReference type="InterPro" id="IPR014729">
    <property type="entry name" value="Rossmann-like_a/b/a_fold"/>
</dbReference>
<dbReference type="Pfam" id="PF02698">
    <property type="entry name" value="DUF218"/>
    <property type="match status" value="1"/>
</dbReference>
<dbReference type="GO" id="GO:0043164">
    <property type="term" value="P:Gram-negative-bacterium-type cell wall biogenesis"/>
    <property type="evidence" value="ECO:0007669"/>
    <property type="project" value="TreeGrafter"/>
</dbReference>
<feature type="transmembrane region" description="Helical" evidence="1">
    <location>
        <begin position="87"/>
        <end position="109"/>
    </location>
</feature>
<dbReference type="PANTHER" id="PTHR30336:SF4">
    <property type="entry name" value="ENVELOPE BIOGENESIS FACTOR ELYC"/>
    <property type="match status" value="1"/>
</dbReference>
<reference evidence="4" key="1">
    <citation type="submission" date="2017-12" db="EMBL/GenBank/DDBJ databases">
        <title>Draft genome sequence of Telmatospirillum siberiense 26-4b1T, an acidotolerant peatland alphaproteobacterium potentially involved in sulfur cycling.</title>
        <authorList>
            <person name="Hausmann B."/>
            <person name="Pjevac P."/>
            <person name="Schreck K."/>
            <person name="Herbold C.W."/>
            <person name="Daims H."/>
            <person name="Wagner M."/>
            <person name="Pester M."/>
            <person name="Loy A."/>
        </authorList>
    </citation>
    <scope>NUCLEOTIDE SEQUENCE [LARGE SCALE GENOMIC DNA]</scope>
    <source>
        <strain evidence="4">26-4b1</strain>
    </source>
</reference>
<evidence type="ECO:0000259" key="2">
    <source>
        <dbReference type="Pfam" id="PF02698"/>
    </source>
</evidence>
<evidence type="ECO:0000313" key="4">
    <source>
        <dbReference type="Proteomes" id="UP000233293"/>
    </source>
</evidence>